<dbReference type="Gene3D" id="2.70.40.10">
    <property type="match status" value="1"/>
</dbReference>
<evidence type="ECO:0000313" key="2">
    <source>
        <dbReference type="EMBL" id="RWS27869.1"/>
    </source>
</evidence>
<dbReference type="SUPFAM" id="SSF51283">
    <property type="entry name" value="dUTPase-like"/>
    <property type="match status" value="1"/>
</dbReference>
<dbReference type="AlphaFoldDB" id="A0A443SK14"/>
<dbReference type="InterPro" id="IPR036157">
    <property type="entry name" value="dUTPase-like_sf"/>
</dbReference>
<dbReference type="InterPro" id="IPR029054">
    <property type="entry name" value="dUTPase-like"/>
</dbReference>
<name>A0A443SK14_9ACAR</name>
<organism evidence="2 3">
    <name type="scientific">Leptotrombidium deliense</name>
    <dbReference type="NCBI Taxonomy" id="299467"/>
    <lineage>
        <taxon>Eukaryota</taxon>
        <taxon>Metazoa</taxon>
        <taxon>Ecdysozoa</taxon>
        <taxon>Arthropoda</taxon>
        <taxon>Chelicerata</taxon>
        <taxon>Arachnida</taxon>
        <taxon>Acari</taxon>
        <taxon>Acariformes</taxon>
        <taxon>Trombidiformes</taxon>
        <taxon>Prostigmata</taxon>
        <taxon>Anystina</taxon>
        <taxon>Parasitengona</taxon>
        <taxon>Trombiculoidea</taxon>
        <taxon>Trombiculidae</taxon>
        <taxon>Leptotrombidium</taxon>
    </lineage>
</organism>
<evidence type="ECO:0000259" key="1">
    <source>
        <dbReference type="Pfam" id="PF00692"/>
    </source>
</evidence>
<protein>
    <recommendedName>
        <fullName evidence="1">dUTPase-like domain-containing protein</fullName>
    </recommendedName>
</protein>
<accession>A0A443SK14</accession>
<dbReference type="Pfam" id="PF00692">
    <property type="entry name" value="dUTPase"/>
    <property type="match status" value="1"/>
</dbReference>
<gene>
    <name evidence="2" type="ORF">B4U80_13699</name>
</gene>
<sequence length="101" mass="11330">MDILCEKWTAIDGKEETDAAIDLYCAVDGSIAPGETKKILMDNKYRIPRGFYGTIHPYPQISLTSNLVICNTTVDSLYTGNIYIVAHLPRDSPLFNFNEDL</sequence>
<dbReference type="EMBL" id="NCKV01001722">
    <property type="protein sequence ID" value="RWS27869.1"/>
    <property type="molecule type" value="Genomic_DNA"/>
</dbReference>
<dbReference type="Proteomes" id="UP000288716">
    <property type="component" value="Unassembled WGS sequence"/>
</dbReference>
<proteinExistence type="predicted"/>
<comment type="caution">
    <text evidence="2">The sequence shown here is derived from an EMBL/GenBank/DDBJ whole genome shotgun (WGS) entry which is preliminary data.</text>
</comment>
<evidence type="ECO:0000313" key="3">
    <source>
        <dbReference type="Proteomes" id="UP000288716"/>
    </source>
</evidence>
<feature type="domain" description="dUTPase-like" evidence="1">
    <location>
        <begin position="7"/>
        <end position="86"/>
    </location>
</feature>
<keyword evidence="3" id="KW-1185">Reference proteome</keyword>
<dbReference type="VEuPathDB" id="VectorBase:LDEU004171"/>
<reference evidence="2 3" key="1">
    <citation type="journal article" date="2018" name="Gigascience">
        <title>Genomes of trombidid mites reveal novel predicted allergens and laterally-transferred genes associated with secondary metabolism.</title>
        <authorList>
            <person name="Dong X."/>
            <person name="Chaisiri K."/>
            <person name="Xia D."/>
            <person name="Armstrong S.D."/>
            <person name="Fang Y."/>
            <person name="Donnelly M.J."/>
            <person name="Kadowaki T."/>
            <person name="McGarry J.W."/>
            <person name="Darby A.C."/>
            <person name="Makepeace B.L."/>
        </authorList>
    </citation>
    <scope>NUCLEOTIDE SEQUENCE [LARGE SCALE GENOMIC DNA]</scope>
    <source>
        <strain evidence="2">UoL-UT</strain>
    </source>
</reference>